<organism evidence="1 2">
    <name type="scientific">Linnemannia elongata AG-77</name>
    <dbReference type="NCBI Taxonomy" id="1314771"/>
    <lineage>
        <taxon>Eukaryota</taxon>
        <taxon>Fungi</taxon>
        <taxon>Fungi incertae sedis</taxon>
        <taxon>Mucoromycota</taxon>
        <taxon>Mortierellomycotina</taxon>
        <taxon>Mortierellomycetes</taxon>
        <taxon>Mortierellales</taxon>
        <taxon>Mortierellaceae</taxon>
        <taxon>Linnemannia</taxon>
    </lineage>
</organism>
<dbReference type="AlphaFoldDB" id="A0A197JLZ3"/>
<evidence type="ECO:0000313" key="2">
    <source>
        <dbReference type="Proteomes" id="UP000078512"/>
    </source>
</evidence>
<accession>A0A197JLZ3</accession>
<dbReference type="OrthoDB" id="2429961at2759"/>
<protein>
    <submittedName>
        <fullName evidence="1">Uncharacterized protein</fullName>
    </submittedName>
</protein>
<evidence type="ECO:0000313" key="1">
    <source>
        <dbReference type="EMBL" id="OAQ25511.1"/>
    </source>
</evidence>
<sequence>MTSYKMVSVTKNIRYKVYNKFVQILESAEVRKSLGSRMEGLVADDDKRFMARLLRHKDHGMSRLELTFYAMRRCGKKGPTTSSPMVAVHIPAKKVFAYCHWWNSVTSKKYGYMWKNIGSKLVPLLLANYSFNDRPIHYIKVKVDDAGVVEIISEKVYERESGCTAITLVAGKTKGMFPSRDTCEGLVYEFSEVGIVEHKNISIGWPEKKHSKKSRPLAVLVEKPTSDSHEGYVRWMKKPHSTLFTAGYNILVPGTEYTVVAAGLADFRGNSYWHLVTECGLKVKAGKSLEGIWERWRGQYRGDNGRVLIHQIPKMRCLAERKVRTRGVFDMKCVLVRTYTVLQN</sequence>
<proteinExistence type="predicted"/>
<keyword evidence="2" id="KW-1185">Reference proteome</keyword>
<gene>
    <name evidence="1" type="ORF">K457DRAFT_23130</name>
</gene>
<dbReference type="Proteomes" id="UP000078512">
    <property type="component" value="Unassembled WGS sequence"/>
</dbReference>
<name>A0A197JLZ3_9FUNG</name>
<dbReference type="EMBL" id="KV442078">
    <property type="protein sequence ID" value="OAQ25511.1"/>
    <property type="molecule type" value="Genomic_DNA"/>
</dbReference>
<reference evidence="1 2" key="1">
    <citation type="submission" date="2016-05" db="EMBL/GenBank/DDBJ databases">
        <title>Genome sequencing reveals origins of a unique bacterial endosymbiosis in the earliest lineages of terrestrial Fungi.</title>
        <authorList>
            <consortium name="DOE Joint Genome Institute"/>
            <person name="Uehling J."/>
            <person name="Gryganskyi A."/>
            <person name="Hameed K."/>
            <person name="Tschaplinski T."/>
            <person name="Misztal P."/>
            <person name="Wu S."/>
            <person name="Desiro A."/>
            <person name="Vande Pol N."/>
            <person name="Du Z.-Y."/>
            <person name="Zienkiewicz A."/>
            <person name="Zienkiewicz K."/>
            <person name="Morin E."/>
            <person name="Tisserant E."/>
            <person name="Splivallo R."/>
            <person name="Hainaut M."/>
            <person name="Henrissat B."/>
            <person name="Ohm R."/>
            <person name="Kuo A."/>
            <person name="Yan J."/>
            <person name="Lipzen A."/>
            <person name="Nolan M."/>
            <person name="Labutti K."/>
            <person name="Barry K."/>
            <person name="Goldstein A."/>
            <person name="Labbe J."/>
            <person name="Schadt C."/>
            <person name="Tuskan G."/>
            <person name="Grigoriev I."/>
            <person name="Martin F."/>
            <person name="Vilgalys R."/>
            <person name="Bonito G."/>
        </authorList>
    </citation>
    <scope>NUCLEOTIDE SEQUENCE [LARGE SCALE GENOMIC DNA]</scope>
    <source>
        <strain evidence="1 2">AG-77</strain>
    </source>
</reference>